<dbReference type="RefSeq" id="WP_205050997.1">
    <property type="nucleotide sequence ID" value="NZ_JACJKX010000028.1"/>
</dbReference>
<sequence length="231" mass="26096">MAFRAEEAKSEGLKAALNYFAGPHTNLNESEKEAASALIQKLSRLYIGPVVHTYPTWHPLMTAKKSKLHDYFYPEDGCGYPHLDHTIYFAHGFITCPYSEQCVDELLESVASFRKNKVYTITAEILDRPIYAKGAIPVLVSCRWKYSALPLPIPSGIAVALMLQNELKAWERIDQSTPWEKKASDLLGSPHGQLSSLFVTRETGLKMRKVWQAINNAHVFNYGWGMEGGWF</sequence>
<accession>A0ABS2GW22</accession>
<evidence type="ECO:0000313" key="1">
    <source>
        <dbReference type="EMBL" id="MBM6929416.1"/>
    </source>
</evidence>
<protein>
    <submittedName>
        <fullName evidence="1">Uncharacterized protein</fullName>
    </submittedName>
</protein>
<name>A0ABS2GW22_9BURK</name>
<dbReference type="Proteomes" id="UP000777002">
    <property type="component" value="Unassembled WGS sequence"/>
</dbReference>
<proteinExistence type="predicted"/>
<organism evidence="1 2">
    <name type="scientific">Parasutterella secunda</name>
    <dbReference type="NCBI Taxonomy" id="626947"/>
    <lineage>
        <taxon>Bacteria</taxon>
        <taxon>Pseudomonadati</taxon>
        <taxon>Pseudomonadota</taxon>
        <taxon>Betaproteobacteria</taxon>
        <taxon>Burkholderiales</taxon>
        <taxon>Sutterellaceae</taxon>
        <taxon>Parasutterella</taxon>
    </lineage>
</organism>
<evidence type="ECO:0000313" key="2">
    <source>
        <dbReference type="Proteomes" id="UP000777002"/>
    </source>
</evidence>
<gene>
    <name evidence="1" type="ORF">H5985_09100</name>
</gene>
<reference evidence="1 2" key="1">
    <citation type="journal article" date="2021" name="Sci. Rep.">
        <title>The distribution of antibiotic resistance genes in chicken gut microbiota commensals.</title>
        <authorList>
            <person name="Juricova H."/>
            <person name="Matiasovicova J."/>
            <person name="Kubasova T."/>
            <person name="Cejkova D."/>
            <person name="Rychlik I."/>
        </authorList>
    </citation>
    <scope>NUCLEOTIDE SEQUENCE [LARGE SCALE GENOMIC DNA]</scope>
    <source>
        <strain evidence="1 2">An562</strain>
    </source>
</reference>
<comment type="caution">
    <text evidence="1">The sequence shown here is derived from an EMBL/GenBank/DDBJ whole genome shotgun (WGS) entry which is preliminary data.</text>
</comment>
<dbReference type="EMBL" id="JACJKX010000028">
    <property type="protein sequence ID" value="MBM6929416.1"/>
    <property type="molecule type" value="Genomic_DNA"/>
</dbReference>
<keyword evidence="2" id="KW-1185">Reference proteome</keyword>